<keyword evidence="7" id="KW-0408">Iron</keyword>
<keyword evidence="4" id="KW-0349">Heme</keyword>
<dbReference type="InterPro" id="IPR002401">
    <property type="entry name" value="Cyt_P450_E_grp-I"/>
</dbReference>
<comment type="similarity">
    <text evidence="3">Belongs to the cytochrome P450 family.</text>
</comment>
<evidence type="ECO:0000256" key="8">
    <source>
        <dbReference type="ARBA" id="ARBA00023033"/>
    </source>
</evidence>
<dbReference type="PANTHER" id="PTHR47943:SF9">
    <property type="entry name" value="CYTOCHROME P450"/>
    <property type="match status" value="1"/>
</dbReference>
<comment type="subcellular location">
    <subcellularLocation>
        <location evidence="2">Membrane</location>
    </subcellularLocation>
</comment>
<keyword evidence="6" id="KW-0560">Oxidoreductase</keyword>
<keyword evidence="8" id="KW-0503">Monooxygenase</keyword>
<dbReference type="SUPFAM" id="SSF48264">
    <property type="entry name" value="Cytochrome P450"/>
    <property type="match status" value="1"/>
</dbReference>
<organism evidence="10">
    <name type="scientific">Opuntia streptacantha</name>
    <name type="common">Prickly pear cactus</name>
    <name type="synonym">Opuntia cardona</name>
    <dbReference type="NCBI Taxonomy" id="393608"/>
    <lineage>
        <taxon>Eukaryota</taxon>
        <taxon>Viridiplantae</taxon>
        <taxon>Streptophyta</taxon>
        <taxon>Embryophyta</taxon>
        <taxon>Tracheophyta</taxon>
        <taxon>Spermatophyta</taxon>
        <taxon>Magnoliopsida</taxon>
        <taxon>eudicotyledons</taxon>
        <taxon>Gunneridae</taxon>
        <taxon>Pentapetalae</taxon>
        <taxon>Caryophyllales</taxon>
        <taxon>Cactineae</taxon>
        <taxon>Cactaceae</taxon>
        <taxon>Opuntioideae</taxon>
        <taxon>Opuntia</taxon>
    </lineage>
</organism>
<evidence type="ECO:0000256" key="7">
    <source>
        <dbReference type="ARBA" id="ARBA00023004"/>
    </source>
</evidence>
<dbReference type="InterPro" id="IPR036396">
    <property type="entry name" value="Cyt_P450_sf"/>
</dbReference>
<dbReference type="GO" id="GO:0004497">
    <property type="term" value="F:monooxygenase activity"/>
    <property type="evidence" value="ECO:0007669"/>
    <property type="project" value="UniProtKB-KW"/>
</dbReference>
<dbReference type="GO" id="GO:0020037">
    <property type="term" value="F:heme binding"/>
    <property type="evidence" value="ECO:0007669"/>
    <property type="project" value="InterPro"/>
</dbReference>
<sequence length="140" mass="15983">MLGQNTHRALAQLAQKYGPIMSLRLGQVPTIVVSSAQAAKLFLKQHDAVFANRPRLLAWDHIGYGAKDVAFTPHGEYWRRMRKMCTLHLLSVPKVAEFEGLRRAEIEWAVRRLAEARDAVDVGERMGKFFFFLTPKEGLY</sequence>
<evidence type="ECO:0000256" key="5">
    <source>
        <dbReference type="ARBA" id="ARBA00022723"/>
    </source>
</evidence>
<dbReference type="Pfam" id="PF00067">
    <property type="entry name" value="p450"/>
    <property type="match status" value="1"/>
</dbReference>
<dbReference type="PANTHER" id="PTHR47943">
    <property type="entry name" value="CYTOCHROME P450 93A3-LIKE"/>
    <property type="match status" value="1"/>
</dbReference>
<evidence type="ECO:0000256" key="9">
    <source>
        <dbReference type="ARBA" id="ARBA00023136"/>
    </source>
</evidence>
<evidence type="ECO:0000313" key="10">
    <source>
        <dbReference type="EMBL" id="MBA4640759.1"/>
    </source>
</evidence>
<evidence type="ECO:0000256" key="2">
    <source>
        <dbReference type="ARBA" id="ARBA00004370"/>
    </source>
</evidence>
<accession>A0A7C8ZDY4</accession>
<dbReference type="GO" id="GO:0016020">
    <property type="term" value="C:membrane"/>
    <property type="evidence" value="ECO:0007669"/>
    <property type="project" value="UniProtKB-SubCell"/>
</dbReference>
<reference evidence="10" key="2">
    <citation type="submission" date="2020-07" db="EMBL/GenBank/DDBJ databases">
        <authorList>
            <person name="Vera ALvarez R."/>
            <person name="Arias-Moreno D.M."/>
            <person name="Jimenez-Jacinto V."/>
            <person name="Jimenez-Bremont J.F."/>
            <person name="Swaminathan K."/>
            <person name="Moose S.P."/>
            <person name="Guerrero-Gonzalez M.L."/>
            <person name="Marino-Ramirez L."/>
            <person name="Landsman D."/>
            <person name="Rodriguez-Kessler M."/>
            <person name="Delgado-Sanchez P."/>
        </authorList>
    </citation>
    <scope>NUCLEOTIDE SEQUENCE</scope>
    <source>
        <tissue evidence="10">Cladode</tissue>
    </source>
</reference>
<proteinExistence type="inferred from homology"/>
<protein>
    <recommendedName>
        <fullName evidence="11">Costunolide synthase</fullName>
    </recommendedName>
</protein>
<dbReference type="EMBL" id="GISG01120707">
    <property type="protein sequence ID" value="MBA4640759.1"/>
    <property type="molecule type" value="Transcribed_RNA"/>
</dbReference>
<comment type="cofactor">
    <cofactor evidence="1">
        <name>heme</name>
        <dbReference type="ChEBI" id="CHEBI:30413"/>
    </cofactor>
</comment>
<dbReference type="PRINTS" id="PR00463">
    <property type="entry name" value="EP450I"/>
</dbReference>
<dbReference type="GO" id="GO:0005506">
    <property type="term" value="F:iron ion binding"/>
    <property type="evidence" value="ECO:0007669"/>
    <property type="project" value="InterPro"/>
</dbReference>
<evidence type="ECO:0000256" key="1">
    <source>
        <dbReference type="ARBA" id="ARBA00001971"/>
    </source>
</evidence>
<keyword evidence="5" id="KW-0479">Metal-binding</keyword>
<evidence type="ECO:0000256" key="6">
    <source>
        <dbReference type="ARBA" id="ARBA00023002"/>
    </source>
</evidence>
<evidence type="ECO:0008006" key="11">
    <source>
        <dbReference type="Google" id="ProtNLM"/>
    </source>
</evidence>
<keyword evidence="9" id="KW-0472">Membrane</keyword>
<reference evidence="10" key="1">
    <citation type="journal article" date="2013" name="J. Plant Res.">
        <title>Effect of fungi and light on seed germination of three Opuntia species from semiarid lands of central Mexico.</title>
        <authorList>
            <person name="Delgado-Sanchez P."/>
            <person name="Jimenez-Bremont J.F."/>
            <person name="Guerrero-Gonzalez Mde L."/>
            <person name="Flores J."/>
        </authorList>
    </citation>
    <scope>NUCLEOTIDE SEQUENCE</scope>
    <source>
        <tissue evidence="10">Cladode</tissue>
    </source>
</reference>
<dbReference type="Gene3D" id="1.10.630.10">
    <property type="entry name" value="Cytochrome P450"/>
    <property type="match status" value="1"/>
</dbReference>
<evidence type="ECO:0000256" key="4">
    <source>
        <dbReference type="ARBA" id="ARBA00022617"/>
    </source>
</evidence>
<dbReference type="GO" id="GO:0016705">
    <property type="term" value="F:oxidoreductase activity, acting on paired donors, with incorporation or reduction of molecular oxygen"/>
    <property type="evidence" value="ECO:0007669"/>
    <property type="project" value="InterPro"/>
</dbReference>
<dbReference type="InterPro" id="IPR001128">
    <property type="entry name" value="Cyt_P450"/>
</dbReference>
<dbReference type="AlphaFoldDB" id="A0A7C8ZDY4"/>
<name>A0A7C8ZDY4_OPUST</name>
<evidence type="ECO:0000256" key="3">
    <source>
        <dbReference type="ARBA" id="ARBA00010617"/>
    </source>
</evidence>